<dbReference type="AlphaFoldDB" id="A0A0B0P1R2"/>
<dbReference type="EMBL" id="KN411408">
    <property type="protein sequence ID" value="KHG18792.1"/>
    <property type="molecule type" value="Genomic_DNA"/>
</dbReference>
<protein>
    <submittedName>
        <fullName evidence="1">Uncharacterized protein</fullName>
    </submittedName>
</protein>
<reference evidence="2" key="1">
    <citation type="submission" date="2014-09" db="EMBL/GenBank/DDBJ databases">
        <authorList>
            <person name="Mudge J."/>
            <person name="Ramaraj T."/>
            <person name="Lindquist I.E."/>
            <person name="Bharti A.K."/>
            <person name="Sundararajan A."/>
            <person name="Cameron C.T."/>
            <person name="Woodward J.E."/>
            <person name="May G.D."/>
            <person name="Brubaker C."/>
            <person name="Broadhvest J."/>
            <person name="Wilkins T.A."/>
        </authorList>
    </citation>
    <scope>NUCLEOTIDE SEQUENCE</scope>
    <source>
        <strain evidence="2">cv. AKA8401</strain>
    </source>
</reference>
<sequence>MAVGKLEGFDLGHTAGYTPVYQPVCPT</sequence>
<dbReference type="Proteomes" id="UP000032142">
    <property type="component" value="Unassembled WGS sequence"/>
</dbReference>
<organism evidence="1 2">
    <name type="scientific">Gossypium arboreum</name>
    <name type="common">Tree cotton</name>
    <name type="synonym">Gossypium nanking</name>
    <dbReference type="NCBI Taxonomy" id="29729"/>
    <lineage>
        <taxon>Eukaryota</taxon>
        <taxon>Viridiplantae</taxon>
        <taxon>Streptophyta</taxon>
        <taxon>Embryophyta</taxon>
        <taxon>Tracheophyta</taxon>
        <taxon>Spermatophyta</taxon>
        <taxon>Magnoliopsida</taxon>
        <taxon>eudicotyledons</taxon>
        <taxon>Gunneridae</taxon>
        <taxon>Pentapetalae</taxon>
        <taxon>rosids</taxon>
        <taxon>malvids</taxon>
        <taxon>Malvales</taxon>
        <taxon>Malvaceae</taxon>
        <taxon>Malvoideae</taxon>
        <taxon>Gossypium</taxon>
    </lineage>
</organism>
<keyword evidence="2" id="KW-1185">Reference proteome</keyword>
<accession>A0A0B0P1R2</accession>
<name>A0A0B0P1R2_GOSAR</name>
<gene>
    <name evidence="1" type="ORF">F383_03780</name>
</gene>
<evidence type="ECO:0000313" key="1">
    <source>
        <dbReference type="EMBL" id="KHG18792.1"/>
    </source>
</evidence>
<proteinExistence type="predicted"/>
<evidence type="ECO:0000313" key="2">
    <source>
        <dbReference type="Proteomes" id="UP000032142"/>
    </source>
</evidence>